<name>A0A2U4F419_9SPIR</name>
<dbReference type="GO" id="GO:0016740">
    <property type="term" value="F:transferase activity"/>
    <property type="evidence" value="ECO:0007669"/>
    <property type="project" value="UniProtKB-KW"/>
</dbReference>
<dbReference type="Proteomes" id="UP000011663">
    <property type="component" value="Unassembled WGS sequence"/>
</dbReference>
<sequence length="45" mass="5544">MMLSRNLLSHTYDFIKFKEVIIKIENDYLKILNELYSFFLEKIND</sequence>
<evidence type="ECO:0000313" key="2">
    <source>
        <dbReference type="Proteomes" id="UP000011663"/>
    </source>
</evidence>
<gene>
    <name evidence="1" type="ORF">A966_05408</name>
</gene>
<dbReference type="SUPFAM" id="SSF81593">
    <property type="entry name" value="Nucleotidyltransferase substrate binding subunit/domain"/>
    <property type="match status" value="1"/>
</dbReference>
<comment type="caution">
    <text evidence="1">The sequence shown here is derived from an EMBL/GenBank/DDBJ whole genome shotgun (WGS) entry which is preliminary data.</text>
</comment>
<accession>A0A2U4F419</accession>
<dbReference type="EMBL" id="ALNZ01000022">
    <property type="protein sequence ID" value="EKV57287.1"/>
    <property type="molecule type" value="Genomic_DNA"/>
</dbReference>
<proteinExistence type="predicted"/>
<keyword evidence="1" id="KW-0808">Transferase</keyword>
<evidence type="ECO:0000313" key="1">
    <source>
        <dbReference type="EMBL" id="EKV57287.1"/>
    </source>
</evidence>
<organism evidence="1 2">
    <name type="scientific">Brachyspira hampsonii 30446</name>
    <dbReference type="NCBI Taxonomy" id="1289135"/>
    <lineage>
        <taxon>Bacteria</taxon>
        <taxon>Pseudomonadati</taxon>
        <taxon>Spirochaetota</taxon>
        <taxon>Spirochaetia</taxon>
        <taxon>Brachyspirales</taxon>
        <taxon>Brachyspiraceae</taxon>
        <taxon>Brachyspira</taxon>
    </lineage>
</organism>
<dbReference type="Gene3D" id="1.20.120.330">
    <property type="entry name" value="Nucleotidyltransferases domain 2"/>
    <property type="match status" value="1"/>
</dbReference>
<protein>
    <submittedName>
        <fullName evidence="1">Nucleotidyltransferase substrate binding protein</fullName>
    </submittedName>
</protein>
<reference evidence="1 2" key="1">
    <citation type="submission" date="2012-07" db="EMBL/GenBank/DDBJ databases">
        <title>Genome sequence of Brachyspira sp. 30446, isolated from a pig with mucohaemorrhagic colitis.</title>
        <authorList>
            <person name="Rubin J.E."/>
            <person name="Fernando C."/>
            <person name="Harding J.C.S."/>
            <person name="Hill J.E."/>
        </authorList>
    </citation>
    <scope>NUCLEOTIDE SEQUENCE [LARGE SCALE GENOMIC DNA]</scope>
    <source>
        <strain evidence="1 2">30446</strain>
    </source>
</reference>
<dbReference type="AlphaFoldDB" id="A0A2U4F419"/>